<evidence type="ECO:0000313" key="2">
    <source>
        <dbReference type="Proteomes" id="UP000826573"/>
    </source>
</evidence>
<evidence type="ECO:0000313" key="1">
    <source>
        <dbReference type="EMBL" id="KAH0524200.1"/>
    </source>
</evidence>
<protein>
    <submittedName>
        <fullName evidence="1">Uncharacterized protein</fullName>
    </submittedName>
</protein>
<dbReference type="EMBL" id="JAIMJC010000006">
    <property type="protein sequence ID" value="KAH0524200.1"/>
    <property type="molecule type" value="Genomic_DNA"/>
</dbReference>
<organism evidence="1 2">
    <name type="scientific">Trichoderma semiorbis</name>
    <dbReference type="NCBI Taxonomy" id="1491008"/>
    <lineage>
        <taxon>Eukaryota</taxon>
        <taxon>Fungi</taxon>
        <taxon>Dikarya</taxon>
        <taxon>Ascomycota</taxon>
        <taxon>Pezizomycotina</taxon>
        <taxon>Sordariomycetes</taxon>
        <taxon>Hypocreomycetidae</taxon>
        <taxon>Hypocreales</taxon>
        <taxon>Hypocreaceae</taxon>
        <taxon>Trichoderma</taxon>
    </lineage>
</organism>
<accession>A0A9P8HAP1</accession>
<gene>
    <name evidence="1" type="ORF">TsFJ059_009100</name>
</gene>
<reference evidence="1 2" key="1">
    <citation type="submission" date="2021-08" db="EMBL/GenBank/DDBJ databases">
        <title>The highly contiguous genome resource for Trichoderma semiorbis FJ059, a fungal antagonistic to plant pathogens.</title>
        <authorList>
            <person name="Liu T."/>
        </authorList>
    </citation>
    <scope>NUCLEOTIDE SEQUENCE [LARGE SCALE GENOMIC DNA]</scope>
    <source>
        <strain evidence="1 2">FJ059</strain>
    </source>
</reference>
<feature type="non-terminal residue" evidence="1">
    <location>
        <position position="196"/>
    </location>
</feature>
<feature type="non-terminal residue" evidence="1">
    <location>
        <position position="1"/>
    </location>
</feature>
<dbReference type="Proteomes" id="UP000826573">
    <property type="component" value="Unassembled WGS sequence"/>
</dbReference>
<name>A0A9P8HAP1_9HYPO</name>
<comment type="caution">
    <text evidence="1">The sequence shown here is derived from an EMBL/GenBank/DDBJ whole genome shotgun (WGS) entry which is preliminary data.</text>
</comment>
<sequence length="196" mass="22420">GSLISLKSYSKDSELYLTVFRNEQGHYLPAITDAGAAPYWRVQKMQGGSRQNGELIRDSDHIRLCWSFADQRGGFRDYTDDVFGRRRFHVPEDEPENLYVKLPFPGFQRSDTADGIAMIMHTEEATKSYATTLNVLPHKEFDNVGIATYGLYDLSFRLDVLDTPGQQELNDFMIYGLKQPSEIVLKDEKRIAQVKT</sequence>
<dbReference type="AlphaFoldDB" id="A0A9P8HAP1"/>
<proteinExistence type="predicted"/>
<keyword evidence="2" id="KW-1185">Reference proteome</keyword>